<keyword evidence="6" id="KW-0067">ATP-binding</keyword>
<dbReference type="SUPFAM" id="SSF46955">
    <property type="entry name" value="Putative DNA-binding domain"/>
    <property type="match status" value="2"/>
</dbReference>
<dbReference type="AlphaFoldDB" id="A0A2H0UE91"/>
<dbReference type="InterPro" id="IPR005146">
    <property type="entry name" value="B3/B4_tRNA-bd"/>
</dbReference>
<dbReference type="GO" id="GO:0006432">
    <property type="term" value="P:phenylalanyl-tRNA aminoacylation"/>
    <property type="evidence" value="ECO:0007669"/>
    <property type="project" value="InterPro"/>
</dbReference>
<dbReference type="SUPFAM" id="SSF55681">
    <property type="entry name" value="Class II aaRS and biotin synthetases"/>
    <property type="match status" value="1"/>
</dbReference>
<evidence type="ECO:0000313" key="12">
    <source>
        <dbReference type="EMBL" id="PIR84711.1"/>
    </source>
</evidence>
<organism evidence="12 13">
    <name type="scientific">Candidatus Kaiserbacteria bacterium CG10_big_fil_rev_8_21_14_0_10_47_16</name>
    <dbReference type="NCBI Taxonomy" id="1974608"/>
    <lineage>
        <taxon>Bacteria</taxon>
        <taxon>Candidatus Kaiseribacteriota</taxon>
    </lineage>
</organism>
<keyword evidence="8" id="KW-0648">Protein biosynthesis</keyword>
<dbReference type="Gene3D" id="3.30.70.380">
    <property type="entry name" value="Ferrodoxin-fold anticodon-binding domain"/>
    <property type="match status" value="1"/>
</dbReference>
<feature type="domain" description="B5" evidence="11">
    <location>
        <begin position="294"/>
        <end position="369"/>
    </location>
</feature>
<dbReference type="Pfam" id="PF17759">
    <property type="entry name" value="tRNA_synthFbeta"/>
    <property type="match status" value="1"/>
</dbReference>
<proteinExistence type="predicted"/>
<keyword evidence="3" id="KW-0436">Ligase</keyword>
<dbReference type="InterPro" id="IPR020825">
    <property type="entry name" value="Phe-tRNA_synthase-like_B3/B4"/>
</dbReference>
<dbReference type="Proteomes" id="UP000229344">
    <property type="component" value="Unassembled WGS sequence"/>
</dbReference>
<evidence type="ECO:0000256" key="1">
    <source>
        <dbReference type="ARBA" id="ARBA00001946"/>
    </source>
</evidence>
<name>A0A2H0UE91_9BACT</name>
<dbReference type="SMART" id="SM00896">
    <property type="entry name" value="FDX-ACB"/>
    <property type="match status" value="1"/>
</dbReference>
<dbReference type="EC" id="6.1.1.20" evidence="2"/>
<keyword evidence="7" id="KW-0460">Magnesium</keyword>
<dbReference type="PROSITE" id="PS51483">
    <property type="entry name" value="B5"/>
    <property type="match status" value="1"/>
</dbReference>
<dbReference type="Gene3D" id="3.30.56.10">
    <property type="match status" value="2"/>
</dbReference>
<dbReference type="Gene3D" id="3.30.930.10">
    <property type="entry name" value="Bira Bifunctional Protein, Domain 2"/>
    <property type="match status" value="1"/>
</dbReference>
<dbReference type="PANTHER" id="PTHR10947">
    <property type="entry name" value="PHENYLALANYL-TRNA SYNTHETASE BETA CHAIN AND LEUCINE-RICH REPEAT-CONTAINING PROTEIN 47"/>
    <property type="match status" value="1"/>
</dbReference>
<dbReference type="Pfam" id="PF03147">
    <property type="entry name" value="FDX-ACB"/>
    <property type="match status" value="1"/>
</dbReference>
<gene>
    <name evidence="12" type="ORF">COU16_00800</name>
</gene>
<comment type="cofactor">
    <cofactor evidence="1">
        <name>Mg(2+)</name>
        <dbReference type="ChEBI" id="CHEBI:18420"/>
    </cofactor>
</comment>
<keyword evidence="5" id="KW-0547">Nucleotide-binding</keyword>
<dbReference type="GO" id="GO:0004826">
    <property type="term" value="F:phenylalanine-tRNA ligase activity"/>
    <property type="evidence" value="ECO:0007669"/>
    <property type="project" value="UniProtKB-EC"/>
</dbReference>
<dbReference type="PANTHER" id="PTHR10947:SF0">
    <property type="entry name" value="PHENYLALANINE--TRNA LIGASE BETA SUBUNIT"/>
    <property type="match status" value="1"/>
</dbReference>
<dbReference type="GO" id="GO:0000287">
    <property type="term" value="F:magnesium ion binding"/>
    <property type="evidence" value="ECO:0007669"/>
    <property type="project" value="InterPro"/>
</dbReference>
<dbReference type="InterPro" id="IPR009061">
    <property type="entry name" value="DNA-bd_dom_put_sf"/>
</dbReference>
<keyword evidence="9" id="KW-0030">Aminoacyl-tRNA synthetase</keyword>
<evidence type="ECO:0000256" key="3">
    <source>
        <dbReference type="ARBA" id="ARBA00022598"/>
    </source>
</evidence>
<dbReference type="InterPro" id="IPR041616">
    <property type="entry name" value="PheRS_beta_core"/>
</dbReference>
<dbReference type="GO" id="GO:0003723">
    <property type="term" value="F:RNA binding"/>
    <property type="evidence" value="ECO:0007669"/>
    <property type="project" value="InterPro"/>
</dbReference>
<keyword evidence="4" id="KW-0479">Metal-binding</keyword>
<protein>
    <recommendedName>
        <fullName evidence="2">phenylalanine--tRNA ligase</fullName>
        <ecNumber evidence="2">6.1.1.20</ecNumber>
    </recommendedName>
</protein>
<dbReference type="InterPro" id="IPR036690">
    <property type="entry name" value="Fdx_antiC-bd_sf"/>
</dbReference>
<feature type="domain" description="FDX-ACB" evidence="10">
    <location>
        <begin position="550"/>
        <end position="638"/>
    </location>
</feature>
<evidence type="ECO:0000259" key="10">
    <source>
        <dbReference type="PROSITE" id="PS51447"/>
    </source>
</evidence>
<evidence type="ECO:0000256" key="8">
    <source>
        <dbReference type="ARBA" id="ARBA00022917"/>
    </source>
</evidence>
<evidence type="ECO:0000256" key="6">
    <source>
        <dbReference type="ARBA" id="ARBA00022840"/>
    </source>
</evidence>
<evidence type="ECO:0000256" key="4">
    <source>
        <dbReference type="ARBA" id="ARBA00022723"/>
    </source>
</evidence>
<accession>A0A2H0UE91</accession>
<dbReference type="SUPFAM" id="SSF56037">
    <property type="entry name" value="PheT/TilS domain"/>
    <property type="match status" value="1"/>
</dbReference>
<dbReference type="EMBL" id="PFBI01000004">
    <property type="protein sequence ID" value="PIR84711.1"/>
    <property type="molecule type" value="Genomic_DNA"/>
</dbReference>
<dbReference type="Pfam" id="PF03484">
    <property type="entry name" value="B5"/>
    <property type="match status" value="1"/>
</dbReference>
<comment type="caution">
    <text evidence="12">The sequence shown here is derived from an EMBL/GenBank/DDBJ whole genome shotgun (WGS) entry which is preliminary data.</text>
</comment>
<dbReference type="Gene3D" id="3.50.40.10">
    <property type="entry name" value="Phenylalanyl-trna Synthetase, Chain B, domain 3"/>
    <property type="match status" value="1"/>
</dbReference>
<evidence type="ECO:0000313" key="13">
    <source>
        <dbReference type="Proteomes" id="UP000229344"/>
    </source>
</evidence>
<sequence>MKVVYDWLEEYLGENAPSSEKVADLLTFHAFEIEGTEVKGDHTVIDVDVLPNRAADCLSHRGIAREIASITGVPLAHDPLTVRPELPTTDKLVATITNPEHCSRLTLALMEGVTIGDSPEWLKSRLQALGQRSINNVVDATNYVMLSLGQPLHAYDAAKWQEKDGTYHVGVRAAAAGETITVLTGETYELTPRAQLIVDTTNDAPASIAGIKGGTYAEIGKETTTIILEAAHFNPSVTRVASQFLKLQTDASKRFENDLSPELTPYALDAVVKLITDIAGGTLVGITDTYPMARSQSRVAVTEAKTNALLGLSLTREEMKDILVRIGATVEETKEGFVAVGPWERNDLDIEEDFIEEIGRIYGYEHVAPIVPEQILLKEINARHYYSERVREVLIGLGFFEVITSSFRKKDEIRLQNALASDKEYLRSSLKKNIIEVLDKNIPLVDVLGVRDIRVFEIGTVFSKGDGGVTERFSLAFGARTRQDGYNPKDDAVLTEAMSVLEKDLGVSLGTQIEKGVVEIAFTELITQLPQPTVYEPQPVGAEIQYKAFSQYPHIARDIALWVSEGTTAADVIAVLQKEAGDLCVRITLFDEFTKDGRTSFAFRLVFQSYEKTLASEEVDTIMEKIYAAVKGNDWEVR</sequence>
<evidence type="ECO:0000259" key="11">
    <source>
        <dbReference type="PROSITE" id="PS51483"/>
    </source>
</evidence>
<dbReference type="SMART" id="SM00873">
    <property type="entry name" value="B3_4"/>
    <property type="match status" value="1"/>
</dbReference>
<dbReference type="InterPro" id="IPR045864">
    <property type="entry name" value="aa-tRNA-synth_II/BPL/LPL"/>
</dbReference>
<dbReference type="PROSITE" id="PS51447">
    <property type="entry name" value="FDX_ACB"/>
    <property type="match status" value="1"/>
</dbReference>
<dbReference type="GO" id="GO:0009328">
    <property type="term" value="C:phenylalanine-tRNA ligase complex"/>
    <property type="evidence" value="ECO:0007669"/>
    <property type="project" value="TreeGrafter"/>
</dbReference>
<reference evidence="13" key="1">
    <citation type="submission" date="2017-09" db="EMBL/GenBank/DDBJ databases">
        <title>Depth-based differentiation of microbial function through sediment-hosted aquifers and enrichment of novel symbionts in the deep terrestrial subsurface.</title>
        <authorList>
            <person name="Probst A.J."/>
            <person name="Ladd B."/>
            <person name="Jarett J.K."/>
            <person name="Geller-Mcgrath D.E."/>
            <person name="Sieber C.M.K."/>
            <person name="Emerson J.B."/>
            <person name="Anantharaman K."/>
            <person name="Thomas B.C."/>
            <person name="Malmstrom R."/>
            <person name="Stieglmeier M."/>
            <person name="Klingl A."/>
            <person name="Woyke T."/>
            <person name="Ryan C.M."/>
            <person name="Banfield J.F."/>
        </authorList>
    </citation>
    <scope>NUCLEOTIDE SEQUENCE [LARGE SCALE GENOMIC DNA]</scope>
</reference>
<evidence type="ECO:0000256" key="5">
    <source>
        <dbReference type="ARBA" id="ARBA00022741"/>
    </source>
</evidence>
<dbReference type="InterPro" id="IPR005121">
    <property type="entry name" value="Fdx_antiC-bd"/>
</dbReference>
<dbReference type="SUPFAM" id="SSF54991">
    <property type="entry name" value="Anticodon-binding domain of PheRS"/>
    <property type="match status" value="1"/>
</dbReference>
<evidence type="ECO:0000256" key="2">
    <source>
        <dbReference type="ARBA" id="ARBA00012814"/>
    </source>
</evidence>
<evidence type="ECO:0000256" key="9">
    <source>
        <dbReference type="ARBA" id="ARBA00023146"/>
    </source>
</evidence>
<dbReference type="SMART" id="SM00874">
    <property type="entry name" value="B5"/>
    <property type="match status" value="1"/>
</dbReference>
<evidence type="ECO:0000256" key="7">
    <source>
        <dbReference type="ARBA" id="ARBA00022842"/>
    </source>
</evidence>
<dbReference type="Pfam" id="PF03483">
    <property type="entry name" value="B3_4"/>
    <property type="match status" value="1"/>
</dbReference>
<dbReference type="InterPro" id="IPR045060">
    <property type="entry name" value="Phe-tRNA-ligase_IIc_bsu"/>
</dbReference>
<dbReference type="InterPro" id="IPR005147">
    <property type="entry name" value="tRNA_synthase_B5-dom"/>
</dbReference>
<dbReference type="GO" id="GO:0005524">
    <property type="term" value="F:ATP binding"/>
    <property type="evidence" value="ECO:0007669"/>
    <property type="project" value="UniProtKB-KW"/>
</dbReference>